<keyword evidence="1" id="KW-0812">Transmembrane</keyword>
<gene>
    <name evidence="2" type="ORF">EAH82_10710</name>
</gene>
<accession>A0A502DXR7</accession>
<proteinExistence type="predicted"/>
<dbReference type="Proteomes" id="UP000319212">
    <property type="component" value="Unassembled WGS sequence"/>
</dbReference>
<comment type="caution">
    <text evidence="2">The sequence shown here is derived from an EMBL/GenBank/DDBJ whole genome shotgun (WGS) entry which is preliminary data.</text>
</comment>
<feature type="transmembrane region" description="Helical" evidence="1">
    <location>
        <begin position="12"/>
        <end position="34"/>
    </location>
</feature>
<reference evidence="2 3" key="1">
    <citation type="journal article" date="2019" name="Environ. Microbiol.">
        <title>Species interactions and distinct microbial communities in high Arctic permafrost affected cryosols are associated with the CH4 and CO2 gas fluxes.</title>
        <authorList>
            <person name="Altshuler I."/>
            <person name="Hamel J."/>
            <person name="Turney S."/>
            <person name="Magnuson E."/>
            <person name="Levesque R."/>
            <person name="Greer C."/>
            <person name="Whyte L.G."/>
        </authorList>
    </citation>
    <scope>NUCLEOTIDE SEQUENCE [LARGE SCALE GENOMIC DNA]</scope>
    <source>
        <strain evidence="2 3">S06.C</strain>
    </source>
</reference>
<sequence length="79" mass="8151">MTAGDPTLVSGALQVAIFSGVLGVSVSVVTPVPWMRLPPAFLGLELVLMVVIVCFSLGPLPKTFTSALASLVRAIGLTR</sequence>
<keyword evidence="1" id="KW-1133">Transmembrane helix</keyword>
<protein>
    <submittedName>
        <fullName evidence="2">Uncharacterized protein</fullName>
    </submittedName>
</protein>
<evidence type="ECO:0000256" key="1">
    <source>
        <dbReference type="SAM" id="Phobius"/>
    </source>
</evidence>
<feature type="transmembrane region" description="Helical" evidence="1">
    <location>
        <begin position="40"/>
        <end position="60"/>
    </location>
</feature>
<name>A0A502DXR7_9BURK</name>
<dbReference type="EMBL" id="RCZI01000002">
    <property type="protein sequence ID" value="TPG29212.1"/>
    <property type="molecule type" value="Genomic_DNA"/>
</dbReference>
<evidence type="ECO:0000313" key="3">
    <source>
        <dbReference type="Proteomes" id="UP000319212"/>
    </source>
</evidence>
<dbReference type="AlphaFoldDB" id="A0A502DXR7"/>
<organism evidence="2 3">
    <name type="scientific">Variovorax guangxiensis</name>
    <dbReference type="NCBI Taxonomy" id="1775474"/>
    <lineage>
        <taxon>Bacteria</taxon>
        <taxon>Pseudomonadati</taxon>
        <taxon>Pseudomonadota</taxon>
        <taxon>Betaproteobacteria</taxon>
        <taxon>Burkholderiales</taxon>
        <taxon>Comamonadaceae</taxon>
        <taxon>Variovorax</taxon>
    </lineage>
</organism>
<evidence type="ECO:0000313" key="2">
    <source>
        <dbReference type="EMBL" id="TPG29212.1"/>
    </source>
</evidence>
<keyword evidence="1" id="KW-0472">Membrane</keyword>